<organism evidence="1 2">
    <name type="scientific">Paenibacillus planticolens</name>
    <dbReference type="NCBI Taxonomy" id="2654976"/>
    <lineage>
        <taxon>Bacteria</taxon>
        <taxon>Bacillati</taxon>
        <taxon>Bacillota</taxon>
        <taxon>Bacilli</taxon>
        <taxon>Bacillales</taxon>
        <taxon>Paenibacillaceae</taxon>
        <taxon>Paenibacillus</taxon>
    </lineage>
</organism>
<accession>A0ABX1ZNV8</accession>
<name>A0ABX1ZNV8_9BACL</name>
<evidence type="ECO:0008006" key="3">
    <source>
        <dbReference type="Google" id="ProtNLM"/>
    </source>
</evidence>
<dbReference type="RefSeq" id="WP_171684168.1">
    <property type="nucleotide sequence ID" value="NZ_WHNZ01000030.1"/>
</dbReference>
<proteinExistence type="predicted"/>
<protein>
    <recommendedName>
        <fullName evidence="3">DUF3168 domain-containing protein</fullName>
    </recommendedName>
</protein>
<comment type="caution">
    <text evidence="1">The sequence shown here is derived from an EMBL/GenBank/DDBJ whole genome shotgun (WGS) entry which is preliminary data.</text>
</comment>
<keyword evidence="2" id="KW-1185">Reference proteome</keyword>
<sequence length="165" mass="18750">MIDEILNAIQSTLQAEERLSSISKYNLVDGMIPGLKPTVSIGCGRIKYNDYDRDQDEATAPVRIYVYTHDMNAEKGEATIRNLAREIRFTLLENMYLGGLVDASSVTEITFESDQVNQGQLLHYAMIDYDVKYYESRQRSEKDAPPLVKTVEASFDKGEKIEIEL</sequence>
<dbReference type="Proteomes" id="UP000618579">
    <property type="component" value="Unassembled WGS sequence"/>
</dbReference>
<gene>
    <name evidence="1" type="ORF">GC097_15125</name>
</gene>
<evidence type="ECO:0000313" key="2">
    <source>
        <dbReference type="Proteomes" id="UP000618579"/>
    </source>
</evidence>
<dbReference type="EMBL" id="WHNZ01000030">
    <property type="protein sequence ID" value="NOV01348.1"/>
    <property type="molecule type" value="Genomic_DNA"/>
</dbReference>
<evidence type="ECO:0000313" key="1">
    <source>
        <dbReference type="EMBL" id="NOV01348.1"/>
    </source>
</evidence>
<reference evidence="1 2" key="1">
    <citation type="submission" date="2019-10" db="EMBL/GenBank/DDBJ databases">
        <title>Description of Paenibacillus pedi sp. nov.</title>
        <authorList>
            <person name="Carlier A."/>
            <person name="Qi S."/>
        </authorList>
    </citation>
    <scope>NUCLEOTIDE SEQUENCE [LARGE SCALE GENOMIC DNA]</scope>
    <source>
        <strain evidence="1 2">LMG 31457</strain>
    </source>
</reference>